<dbReference type="EMBL" id="DTBQ01000039">
    <property type="protein sequence ID" value="HGM46405.1"/>
    <property type="molecule type" value="Genomic_DNA"/>
</dbReference>
<reference evidence="1" key="1">
    <citation type="journal article" date="2020" name="mSystems">
        <title>Genome- and Community-Level Interaction Insights into Carbon Utilization and Element Cycling Functions of Hydrothermarchaeota in Hydrothermal Sediment.</title>
        <authorList>
            <person name="Zhou Z."/>
            <person name="Liu Y."/>
            <person name="Xu W."/>
            <person name="Pan J."/>
            <person name="Luo Z.H."/>
            <person name="Li M."/>
        </authorList>
    </citation>
    <scope>NUCLEOTIDE SEQUENCE</scope>
    <source>
        <strain evidence="1">SpSt-649</strain>
    </source>
</reference>
<comment type="caution">
    <text evidence="1">The sequence shown here is derived from an EMBL/GenBank/DDBJ whole genome shotgun (WGS) entry which is preliminary data.</text>
</comment>
<accession>A0A7C4H3N8</accession>
<organism evidence="1">
    <name type="scientific">Thermofilum pendens</name>
    <dbReference type="NCBI Taxonomy" id="2269"/>
    <lineage>
        <taxon>Archaea</taxon>
        <taxon>Thermoproteota</taxon>
        <taxon>Thermoprotei</taxon>
        <taxon>Thermofilales</taxon>
        <taxon>Thermofilaceae</taxon>
        <taxon>Thermofilum</taxon>
    </lineage>
</organism>
<sequence>MSEGRGVYELAKVLAVLLVEQGSYSYVDKLSQVSSKDLALYHLREALRDYHSLASRGFEKEEVGELAKTINFEKLEGEIARLKEIAGITQLREEISFVTAQALAEAGRLISRGEYLLARRVLEYLKAQDLLRGDEKEVSKIIRGMAKAISGALGIPEEDLNRIASNERLLKSLIERLRGEK</sequence>
<protein>
    <submittedName>
        <fullName evidence="1">Uncharacterized protein</fullName>
    </submittedName>
</protein>
<proteinExistence type="predicted"/>
<name>A0A7C4H3N8_THEPE</name>
<dbReference type="AlphaFoldDB" id="A0A7C4H3N8"/>
<gene>
    <name evidence="1" type="ORF">ENU21_01450</name>
</gene>
<evidence type="ECO:0000313" key="1">
    <source>
        <dbReference type="EMBL" id="HGM46405.1"/>
    </source>
</evidence>